<evidence type="ECO:0000256" key="6">
    <source>
        <dbReference type="ARBA" id="ARBA00023136"/>
    </source>
</evidence>
<dbReference type="PANTHER" id="PTHR33452:SF1">
    <property type="entry name" value="INNER MEMBRANE PROTEIN YPHA-RELATED"/>
    <property type="match status" value="1"/>
</dbReference>
<sequence>MAKSSTELRYGNDINALVLRVVLGLSMFYGHGFGKMKVLFGDGEIQFADPLGMGVTLSLILAVFAEVVCSFLIVGGLLTRYAVIPLIITMAVAVFVVNSGQIFGKIELPLIYLAGFVALFFIGPGRFSLDYLIRK</sequence>
<proteinExistence type="inferred from homology"/>
<dbReference type="EMBL" id="SETE01000006">
    <property type="protein sequence ID" value="RYM32494.1"/>
    <property type="molecule type" value="Genomic_DNA"/>
</dbReference>
<evidence type="ECO:0000256" key="1">
    <source>
        <dbReference type="ARBA" id="ARBA00004651"/>
    </source>
</evidence>
<keyword evidence="4 7" id="KW-0812">Transmembrane</keyword>
<dbReference type="OrthoDB" id="9813193at2"/>
<dbReference type="Proteomes" id="UP000293952">
    <property type="component" value="Unassembled WGS sequence"/>
</dbReference>
<keyword evidence="9" id="KW-1185">Reference proteome</keyword>
<dbReference type="RefSeq" id="WP_130094596.1">
    <property type="nucleotide sequence ID" value="NZ_SETE01000006.1"/>
</dbReference>
<evidence type="ECO:0000256" key="7">
    <source>
        <dbReference type="SAM" id="Phobius"/>
    </source>
</evidence>
<comment type="subcellular location">
    <subcellularLocation>
        <location evidence="1">Cell membrane</location>
        <topology evidence="1">Multi-pass membrane protein</topology>
    </subcellularLocation>
</comment>
<feature type="transmembrane region" description="Helical" evidence="7">
    <location>
        <begin position="110"/>
        <end position="129"/>
    </location>
</feature>
<feature type="transmembrane region" description="Helical" evidence="7">
    <location>
        <begin position="51"/>
        <end position="74"/>
    </location>
</feature>
<reference evidence="8 9" key="1">
    <citation type="submission" date="2019-02" db="EMBL/GenBank/DDBJ databases">
        <title>Genome sequence of the sea-ice species Brumimicrobium glaciale.</title>
        <authorList>
            <person name="Bowman J.P."/>
        </authorList>
    </citation>
    <scope>NUCLEOTIDE SEQUENCE [LARGE SCALE GENOMIC DNA]</scope>
    <source>
        <strain evidence="8 9">IC156</strain>
    </source>
</reference>
<gene>
    <name evidence="8" type="ORF">ERX46_14565</name>
</gene>
<keyword evidence="3" id="KW-1003">Cell membrane</keyword>
<name>A0A4Q4KJP5_9FLAO</name>
<dbReference type="Pfam" id="PF07681">
    <property type="entry name" value="DoxX"/>
    <property type="match status" value="1"/>
</dbReference>
<evidence type="ECO:0000256" key="5">
    <source>
        <dbReference type="ARBA" id="ARBA00022989"/>
    </source>
</evidence>
<evidence type="ECO:0000313" key="9">
    <source>
        <dbReference type="Proteomes" id="UP000293952"/>
    </source>
</evidence>
<organism evidence="8 9">
    <name type="scientific">Brumimicrobium glaciale</name>
    <dbReference type="NCBI Taxonomy" id="200475"/>
    <lineage>
        <taxon>Bacteria</taxon>
        <taxon>Pseudomonadati</taxon>
        <taxon>Bacteroidota</taxon>
        <taxon>Flavobacteriia</taxon>
        <taxon>Flavobacteriales</taxon>
        <taxon>Crocinitomicaceae</taxon>
        <taxon>Brumimicrobium</taxon>
    </lineage>
</organism>
<dbReference type="InterPro" id="IPR032808">
    <property type="entry name" value="DoxX"/>
</dbReference>
<keyword evidence="6 7" id="KW-0472">Membrane</keyword>
<evidence type="ECO:0000256" key="3">
    <source>
        <dbReference type="ARBA" id="ARBA00022475"/>
    </source>
</evidence>
<feature type="transmembrane region" description="Helical" evidence="7">
    <location>
        <begin position="81"/>
        <end position="104"/>
    </location>
</feature>
<dbReference type="GO" id="GO:0005886">
    <property type="term" value="C:plasma membrane"/>
    <property type="evidence" value="ECO:0007669"/>
    <property type="project" value="UniProtKB-SubCell"/>
</dbReference>
<evidence type="ECO:0000256" key="4">
    <source>
        <dbReference type="ARBA" id="ARBA00022692"/>
    </source>
</evidence>
<comment type="similarity">
    <text evidence="2">Belongs to the DoxX family.</text>
</comment>
<evidence type="ECO:0000313" key="8">
    <source>
        <dbReference type="EMBL" id="RYM32494.1"/>
    </source>
</evidence>
<feature type="transmembrane region" description="Helical" evidence="7">
    <location>
        <begin position="12"/>
        <end position="31"/>
    </location>
</feature>
<comment type="caution">
    <text evidence="8">The sequence shown here is derived from an EMBL/GenBank/DDBJ whole genome shotgun (WGS) entry which is preliminary data.</text>
</comment>
<dbReference type="AlphaFoldDB" id="A0A4Q4KJP5"/>
<keyword evidence="5 7" id="KW-1133">Transmembrane helix</keyword>
<protein>
    <submittedName>
        <fullName evidence="8">DoxX family protein</fullName>
    </submittedName>
</protein>
<accession>A0A4Q4KJP5</accession>
<dbReference type="InterPro" id="IPR051907">
    <property type="entry name" value="DoxX-like_oxidoreductase"/>
</dbReference>
<dbReference type="PANTHER" id="PTHR33452">
    <property type="entry name" value="OXIDOREDUCTASE CATD-RELATED"/>
    <property type="match status" value="1"/>
</dbReference>
<evidence type="ECO:0000256" key="2">
    <source>
        <dbReference type="ARBA" id="ARBA00006679"/>
    </source>
</evidence>